<keyword evidence="6 8" id="KW-0472">Membrane</keyword>
<dbReference type="InterPro" id="IPR007632">
    <property type="entry name" value="Anoctamin"/>
</dbReference>
<evidence type="ECO:0000313" key="12">
    <source>
        <dbReference type="EMBL" id="PAA67332.1"/>
    </source>
</evidence>
<evidence type="ECO:0000256" key="5">
    <source>
        <dbReference type="ARBA" id="ARBA00022989"/>
    </source>
</evidence>
<keyword evidence="3" id="KW-1003">Cell membrane</keyword>
<dbReference type="Proteomes" id="UP000215902">
    <property type="component" value="Unassembled WGS sequence"/>
</dbReference>
<dbReference type="Pfam" id="PF16178">
    <property type="entry name" value="Anoct_dimer"/>
    <property type="match status" value="1"/>
</dbReference>
<comment type="caution">
    <text evidence="12">The sequence shown here is derived from an EMBL/GenBank/DDBJ whole genome shotgun (WGS) entry which is preliminary data.</text>
</comment>
<feature type="domain" description="Anoctamin transmembrane" evidence="10">
    <location>
        <begin position="342"/>
        <end position="902"/>
    </location>
</feature>
<evidence type="ECO:0000256" key="3">
    <source>
        <dbReference type="ARBA" id="ARBA00022475"/>
    </source>
</evidence>
<dbReference type="EMBL" id="NIVC01001493">
    <property type="protein sequence ID" value="PAA67332.1"/>
    <property type="molecule type" value="Genomic_DNA"/>
</dbReference>
<organism evidence="12 13">
    <name type="scientific">Macrostomum lignano</name>
    <dbReference type="NCBI Taxonomy" id="282301"/>
    <lineage>
        <taxon>Eukaryota</taxon>
        <taxon>Metazoa</taxon>
        <taxon>Spiralia</taxon>
        <taxon>Lophotrochozoa</taxon>
        <taxon>Platyhelminthes</taxon>
        <taxon>Rhabditophora</taxon>
        <taxon>Macrostomorpha</taxon>
        <taxon>Macrostomida</taxon>
        <taxon>Macrostomidae</taxon>
        <taxon>Macrostomum</taxon>
    </lineage>
</organism>
<evidence type="ECO:0000256" key="6">
    <source>
        <dbReference type="ARBA" id="ARBA00023136"/>
    </source>
</evidence>
<reference evidence="12 13" key="1">
    <citation type="submission" date="2017-06" db="EMBL/GenBank/DDBJ databases">
        <title>A platform for efficient transgenesis in Macrostomum lignano, a flatworm model organism for stem cell research.</title>
        <authorList>
            <person name="Berezikov E."/>
        </authorList>
    </citation>
    <scope>NUCLEOTIDE SEQUENCE [LARGE SCALE GENOMIC DNA]</scope>
    <source>
        <strain evidence="12">DV1</strain>
        <tissue evidence="12">Whole organism</tissue>
    </source>
</reference>
<accession>A0A267F2R2</accession>
<dbReference type="AlphaFoldDB" id="A0A267F2R2"/>
<dbReference type="InterPro" id="IPR032394">
    <property type="entry name" value="Anoct_dimer"/>
</dbReference>
<keyword evidence="7" id="KW-0325">Glycoprotein</keyword>
<protein>
    <recommendedName>
        <fullName evidence="8">Anoctamin</fullName>
    </recommendedName>
</protein>
<name>A0A267F2R2_9PLAT</name>
<feature type="transmembrane region" description="Helical" evidence="8">
    <location>
        <begin position="759"/>
        <end position="783"/>
    </location>
</feature>
<feature type="transmembrane region" description="Helical" evidence="8">
    <location>
        <begin position="537"/>
        <end position="558"/>
    </location>
</feature>
<dbReference type="GO" id="GO:0005886">
    <property type="term" value="C:plasma membrane"/>
    <property type="evidence" value="ECO:0007669"/>
    <property type="project" value="UniProtKB-SubCell"/>
</dbReference>
<feature type="region of interest" description="Disordered" evidence="9">
    <location>
        <begin position="1"/>
        <end position="27"/>
    </location>
</feature>
<evidence type="ECO:0000256" key="2">
    <source>
        <dbReference type="ARBA" id="ARBA00009671"/>
    </source>
</evidence>
<evidence type="ECO:0000259" key="10">
    <source>
        <dbReference type="Pfam" id="PF04547"/>
    </source>
</evidence>
<feature type="transmembrane region" description="Helical" evidence="8">
    <location>
        <begin position="590"/>
        <end position="609"/>
    </location>
</feature>
<evidence type="ECO:0000256" key="1">
    <source>
        <dbReference type="ARBA" id="ARBA00004651"/>
    </source>
</evidence>
<dbReference type="PANTHER" id="PTHR12308:SF84">
    <property type="entry name" value="ANOCTAMIN"/>
    <property type="match status" value="1"/>
</dbReference>
<evidence type="ECO:0000256" key="9">
    <source>
        <dbReference type="SAM" id="MobiDB-lite"/>
    </source>
</evidence>
<feature type="transmembrane region" description="Helical" evidence="8">
    <location>
        <begin position="490"/>
        <end position="517"/>
    </location>
</feature>
<keyword evidence="5 8" id="KW-1133">Transmembrane helix</keyword>
<sequence length="917" mass="103001">MADDTADGAVGSKDGRRNSSDWPAPAGGVELVRIGQRDSLTVFDGSSALSSGSVAAANDSPLRRNQYLAQTSSNGRMKKIDFVLTYHQKHDDSVVASAGMESSEQRENELRNALIDALRVEGVDIEAPSSSGSKDLTNGDDSNYGNYNGGDDIVENENGGDSSETKIKYLLLHATFPLLARYAEAIKLQMPLRDQSLVDDANAAEGTPIDVEQAQFDCALWRLFRHSSDNAGDRNDLFTAPFQKDRPEMFAIGDRPEDREDFFTSAQRSLLLHTALVSLPEFNRCVSTGAIKEAYPLHDGSHKLSASVSSAQVTGCDNDRQELNLLWVSARNWYRFQPLMLIRRYFGEKVAMYFAWLGAYNMWLLPISVLGLVAFIYGIASVWSDQTVNQICDDKTGAGNLLMCPVCDQACDYWRLNESCMYSRIVHVFDNSASVLYAGLVSLWATCFLEFWKRRQFVLQYQWDVATCELDEVPRPEYTKLHALLRGSRYCFSMVTVVFMVALVLAVLVGVITYRVAMLVVFSSISGLGVFMSNLRLITTGTAACINFVCILLLNQLYKRLAMWLTKLERPRTETDFEDSYTIKMYCFQFVNYYSSLFYIAFLKGSFAGRPGDYARFPMLDGVRLEECDPAGCQVELVVQMLIVFVAKQLLNSATEVGPPLIRRILGSRRQKQCAAANAADSNKPPWLKDHCLTPVDHLQLFDEYLEMVLQFGFVVLFVAAMPLAPLFAMLNNVIEIRLDAWKMVALMRRPVARRARDIGAWFGILTSISALSVVTNAVIVGFTSEQIPKLVYQFTDGRGSLDGYMSWRLSLFNVSDFETQSVPRIADSAAEVNVTQCRYRDFRYPPDSANRYEYSTAYWHVLAARMAFVLVFEHFVLVLKALIDLAVPDKPGVVKEEMKRERELLRKALFTHAKTN</sequence>
<evidence type="ECO:0000259" key="11">
    <source>
        <dbReference type="Pfam" id="PF16178"/>
    </source>
</evidence>
<feature type="compositionally biased region" description="Low complexity" evidence="9">
    <location>
        <begin position="139"/>
        <end position="151"/>
    </location>
</feature>
<evidence type="ECO:0000256" key="8">
    <source>
        <dbReference type="RuleBase" id="RU280814"/>
    </source>
</evidence>
<keyword evidence="4 8" id="KW-0812">Transmembrane</keyword>
<feature type="transmembrane region" description="Helical" evidence="8">
    <location>
        <begin position="350"/>
        <end position="380"/>
    </location>
</feature>
<evidence type="ECO:0000256" key="4">
    <source>
        <dbReference type="ARBA" id="ARBA00022692"/>
    </source>
</evidence>
<comment type="similarity">
    <text evidence="2 8">Belongs to the anoctamin family.</text>
</comment>
<feature type="region of interest" description="Disordered" evidence="9">
    <location>
        <begin position="126"/>
        <end position="159"/>
    </location>
</feature>
<feature type="domain" description="Anoctamin dimerisation" evidence="11">
    <location>
        <begin position="157"/>
        <end position="339"/>
    </location>
</feature>
<keyword evidence="13" id="KW-1185">Reference proteome</keyword>
<gene>
    <name evidence="12" type="ORF">BOX15_Mlig008882g1</name>
</gene>
<proteinExistence type="inferred from homology"/>
<dbReference type="OrthoDB" id="296386at2759"/>
<dbReference type="GO" id="GO:0005254">
    <property type="term" value="F:chloride channel activity"/>
    <property type="evidence" value="ECO:0007669"/>
    <property type="project" value="TreeGrafter"/>
</dbReference>
<evidence type="ECO:0000256" key="7">
    <source>
        <dbReference type="ARBA" id="ARBA00023180"/>
    </source>
</evidence>
<dbReference type="Pfam" id="PF04547">
    <property type="entry name" value="Anoctamin"/>
    <property type="match status" value="1"/>
</dbReference>
<evidence type="ECO:0000313" key="13">
    <source>
        <dbReference type="Proteomes" id="UP000215902"/>
    </source>
</evidence>
<dbReference type="InterPro" id="IPR049452">
    <property type="entry name" value="Anoctamin_TM"/>
</dbReference>
<comment type="subcellular location">
    <subcellularLocation>
        <location evidence="1">Cell membrane</location>
        <topology evidence="1">Multi-pass membrane protein</topology>
    </subcellularLocation>
    <subcellularLocation>
        <location evidence="8">Membrane</location>
        <topology evidence="8">Multi-pass membrane protein</topology>
    </subcellularLocation>
</comment>
<feature type="transmembrane region" description="Helical" evidence="8">
    <location>
        <begin position="708"/>
        <end position="729"/>
    </location>
</feature>
<feature type="transmembrane region" description="Helical" evidence="8">
    <location>
        <begin position="434"/>
        <end position="452"/>
    </location>
</feature>
<comment type="caution">
    <text evidence="8">Lacks conserved residue(s) required for the propagation of feature annotation.</text>
</comment>
<dbReference type="GO" id="GO:0046983">
    <property type="term" value="F:protein dimerization activity"/>
    <property type="evidence" value="ECO:0007669"/>
    <property type="project" value="InterPro"/>
</dbReference>
<dbReference type="PANTHER" id="PTHR12308">
    <property type="entry name" value="ANOCTAMIN"/>
    <property type="match status" value="1"/>
</dbReference>